<evidence type="ECO:0000259" key="2">
    <source>
        <dbReference type="Pfam" id="PF00646"/>
    </source>
</evidence>
<sequence>MRRSAKKPRIRSRLFFRKPKPPQPQVPPPTTRPWSKLPLLFVGHLLRRLQVPDYIRFSSVCHAWHISKKRAQTPPAPQLPWLILPRQTHESIITYYSLSEDCKYRLSLPSIYGYDCIASIKGWLLFESVTVHTLRFLANPLSAERYVLPNLPDSDFTLPKVTAAAISIPSSPSEGGTRILIASGNVIVVWDLFSKVQTKTQLNFNVLEMVATANNVYIVMANLELVRYDLRTNEVTNIVQLDVPQGELPWPSSEKDHFLVVTEDWDVLMVVVVYCVGADDKAMGVDRLELYVPCDGVWVRMPPEVFGDLVLFLGFGGSSIGISIEKAGGRARTAYVVPKRERAKSLSNARRVDLKWVEINLESGEVSYK</sequence>
<reference evidence="4" key="2">
    <citation type="submission" date="2023-06" db="EMBL/GenBank/DDBJ databases">
        <authorList>
            <person name="Ma L."/>
            <person name="Liu K.-W."/>
            <person name="Li Z."/>
            <person name="Hsiao Y.-Y."/>
            <person name="Qi Y."/>
            <person name="Fu T."/>
            <person name="Tang G."/>
            <person name="Zhang D."/>
            <person name="Sun W.-H."/>
            <person name="Liu D.-K."/>
            <person name="Li Y."/>
            <person name="Chen G.-Z."/>
            <person name="Liu X.-D."/>
            <person name="Liao X.-Y."/>
            <person name="Jiang Y.-T."/>
            <person name="Yu X."/>
            <person name="Hao Y."/>
            <person name="Huang J."/>
            <person name="Zhao X.-W."/>
            <person name="Ke S."/>
            <person name="Chen Y.-Y."/>
            <person name="Wu W.-L."/>
            <person name="Hsu J.-L."/>
            <person name="Lin Y.-F."/>
            <person name="Huang M.-D."/>
            <person name="Li C.-Y."/>
            <person name="Huang L."/>
            <person name="Wang Z.-W."/>
            <person name="Zhao X."/>
            <person name="Zhong W.-Y."/>
            <person name="Peng D.-H."/>
            <person name="Ahmad S."/>
            <person name="Lan S."/>
            <person name="Zhang J.-S."/>
            <person name="Tsai W.-C."/>
            <person name="Van De Peer Y."/>
            <person name="Liu Z.-J."/>
        </authorList>
    </citation>
    <scope>NUCLEOTIDE SEQUENCE</scope>
    <source>
        <strain evidence="4">SCP</strain>
        <tissue evidence="4">Leaves</tissue>
    </source>
</reference>
<feature type="compositionally biased region" description="Basic residues" evidence="1">
    <location>
        <begin position="1"/>
        <end position="20"/>
    </location>
</feature>
<evidence type="ECO:0000313" key="5">
    <source>
        <dbReference type="Proteomes" id="UP001179952"/>
    </source>
</evidence>
<dbReference type="EMBL" id="JAUJYN010000011">
    <property type="protein sequence ID" value="KAK1260106.1"/>
    <property type="molecule type" value="Genomic_DNA"/>
</dbReference>
<protein>
    <recommendedName>
        <fullName evidence="6">F-box domain-containing protein</fullName>
    </recommendedName>
</protein>
<dbReference type="Pfam" id="PF00646">
    <property type="entry name" value="F-box"/>
    <property type="match status" value="1"/>
</dbReference>
<comment type="caution">
    <text evidence="4">The sequence shown here is derived from an EMBL/GenBank/DDBJ whole genome shotgun (WGS) entry which is preliminary data.</text>
</comment>
<dbReference type="InterPro" id="IPR036047">
    <property type="entry name" value="F-box-like_dom_sf"/>
</dbReference>
<feature type="domain" description="F-box" evidence="2">
    <location>
        <begin position="34"/>
        <end position="65"/>
    </location>
</feature>
<evidence type="ECO:0000259" key="3">
    <source>
        <dbReference type="Pfam" id="PF03478"/>
    </source>
</evidence>
<dbReference type="InterPro" id="IPR005174">
    <property type="entry name" value="KIB1-4_b-propeller"/>
</dbReference>
<organism evidence="4 5">
    <name type="scientific">Acorus gramineus</name>
    <name type="common">Dwarf sweet flag</name>
    <dbReference type="NCBI Taxonomy" id="55184"/>
    <lineage>
        <taxon>Eukaryota</taxon>
        <taxon>Viridiplantae</taxon>
        <taxon>Streptophyta</taxon>
        <taxon>Embryophyta</taxon>
        <taxon>Tracheophyta</taxon>
        <taxon>Spermatophyta</taxon>
        <taxon>Magnoliopsida</taxon>
        <taxon>Liliopsida</taxon>
        <taxon>Acoraceae</taxon>
        <taxon>Acorus</taxon>
    </lineage>
</organism>
<evidence type="ECO:0000313" key="4">
    <source>
        <dbReference type="EMBL" id="KAK1260106.1"/>
    </source>
</evidence>
<evidence type="ECO:0008006" key="6">
    <source>
        <dbReference type="Google" id="ProtNLM"/>
    </source>
</evidence>
<dbReference type="CDD" id="cd09917">
    <property type="entry name" value="F-box_SF"/>
    <property type="match status" value="1"/>
</dbReference>
<reference evidence="4" key="1">
    <citation type="journal article" date="2023" name="Nat. Commun.">
        <title>Diploid and tetraploid genomes of Acorus and the evolution of monocots.</title>
        <authorList>
            <person name="Ma L."/>
            <person name="Liu K.W."/>
            <person name="Li Z."/>
            <person name="Hsiao Y.Y."/>
            <person name="Qi Y."/>
            <person name="Fu T."/>
            <person name="Tang G.D."/>
            <person name="Zhang D."/>
            <person name="Sun W.H."/>
            <person name="Liu D.K."/>
            <person name="Li Y."/>
            <person name="Chen G.Z."/>
            <person name="Liu X.D."/>
            <person name="Liao X.Y."/>
            <person name="Jiang Y.T."/>
            <person name="Yu X."/>
            <person name="Hao Y."/>
            <person name="Huang J."/>
            <person name="Zhao X.W."/>
            <person name="Ke S."/>
            <person name="Chen Y.Y."/>
            <person name="Wu W.L."/>
            <person name="Hsu J.L."/>
            <person name="Lin Y.F."/>
            <person name="Huang M.D."/>
            <person name="Li C.Y."/>
            <person name="Huang L."/>
            <person name="Wang Z.W."/>
            <person name="Zhao X."/>
            <person name="Zhong W.Y."/>
            <person name="Peng D.H."/>
            <person name="Ahmad S."/>
            <person name="Lan S."/>
            <person name="Zhang J.S."/>
            <person name="Tsai W.C."/>
            <person name="Van de Peer Y."/>
            <person name="Liu Z.J."/>
        </authorList>
    </citation>
    <scope>NUCLEOTIDE SEQUENCE</scope>
    <source>
        <strain evidence="4">SCP</strain>
    </source>
</reference>
<evidence type="ECO:0000256" key="1">
    <source>
        <dbReference type="SAM" id="MobiDB-lite"/>
    </source>
</evidence>
<dbReference type="InterPro" id="IPR001810">
    <property type="entry name" value="F-box_dom"/>
</dbReference>
<feature type="compositionally biased region" description="Pro residues" evidence="1">
    <location>
        <begin position="21"/>
        <end position="31"/>
    </location>
</feature>
<feature type="domain" description="KIB1-4 beta-propeller" evidence="3">
    <location>
        <begin position="96"/>
        <end position="325"/>
    </location>
</feature>
<dbReference type="AlphaFoldDB" id="A0AAV9A7E6"/>
<keyword evidence="5" id="KW-1185">Reference proteome</keyword>
<dbReference type="PANTHER" id="PTHR33110">
    <property type="entry name" value="F-BOX/KELCH-REPEAT PROTEIN-RELATED"/>
    <property type="match status" value="1"/>
</dbReference>
<dbReference type="SUPFAM" id="SSF81383">
    <property type="entry name" value="F-box domain"/>
    <property type="match status" value="1"/>
</dbReference>
<gene>
    <name evidence="4" type="ORF">QJS04_geneDACA002019</name>
</gene>
<accession>A0AAV9A7E6</accession>
<name>A0AAV9A7E6_ACOGR</name>
<feature type="region of interest" description="Disordered" evidence="1">
    <location>
        <begin position="1"/>
        <end position="31"/>
    </location>
</feature>
<proteinExistence type="predicted"/>
<dbReference type="Pfam" id="PF03478">
    <property type="entry name" value="Beta-prop_KIB1-4"/>
    <property type="match status" value="1"/>
</dbReference>
<dbReference type="Proteomes" id="UP001179952">
    <property type="component" value="Unassembled WGS sequence"/>
</dbReference>